<protein>
    <submittedName>
        <fullName evidence="7">FAD-dependent oxidoreductase</fullName>
    </submittedName>
</protein>
<comment type="caution">
    <text evidence="7">The sequence shown here is derived from an EMBL/GenBank/DDBJ whole genome shotgun (WGS) entry which is preliminary data.</text>
</comment>
<keyword evidence="2" id="KW-0285">Flavoprotein</keyword>
<dbReference type="GO" id="GO:0047545">
    <property type="term" value="F:(S)-2-hydroxyglutarate dehydrogenase activity"/>
    <property type="evidence" value="ECO:0007669"/>
    <property type="project" value="TreeGrafter"/>
</dbReference>
<keyword evidence="3" id="KW-0274">FAD</keyword>
<dbReference type="PANTHER" id="PTHR43104">
    <property type="entry name" value="L-2-HYDROXYGLUTARATE DEHYDROGENASE, MITOCHONDRIAL"/>
    <property type="match status" value="1"/>
</dbReference>
<evidence type="ECO:0000313" key="7">
    <source>
        <dbReference type="EMBL" id="KZD04683.1"/>
    </source>
</evidence>
<dbReference type="InterPro" id="IPR036188">
    <property type="entry name" value="FAD/NAD-bd_sf"/>
</dbReference>
<dbReference type="SUPFAM" id="SSF51905">
    <property type="entry name" value="FAD/NAD(P)-binding domain"/>
    <property type="match status" value="1"/>
</dbReference>
<evidence type="ECO:0000313" key="8">
    <source>
        <dbReference type="Proteomes" id="UP000076400"/>
    </source>
</evidence>
<organism evidence="7 8">
    <name type="scientific">Oceanibaculum pacificum</name>
    <dbReference type="NCBI Taxonomy" id="580166"/>
    <lineage>
        <taxon>Bacteria</taxon>
        <taxon>Pseudomonadati</taxon>
        <taxon>Pseudomonadota</taxon>
        <taxon>Alphaproteobacteria</taxon>
        <taxon>Rhodospirillales</taxon>
        <taxon>Oceanibaculaceae</taxon>
        <taxon>Oceanibaculum</taxon>
    </lineage>
</organism>
<sequence>MSDHVECIVVGAGVVGLAIARELALAGREVVVLEKTEAIGTETSSRHSEVIHAGIYYVPGSLKAELCVRGKHLLYDYMDSRGVPFSRLGKLIVATSDDQMAALTQIKERAALNGVPDLEWLTPAQVKQLEPAVESVGALISPSTGILDTHSYMLALQGEAEDHGAMLAFHTPVVSGRVRGNGGFEIETGGDSPMSLSCDILVNAAGLYAQALGHAIEGIPAETVPPAYFCKGNYYTLSGVKTPFKRLIYPAPEQAGLGVHVTLDLGGQCRFGPDVEWIDEIGYDVDPARAEKFYAAVRKYWPCLPDGALQPGYSGIRPKIQAPGEPAKDFMIQGPAHHGIAGHVALYGIESPGVTSSLAIAEKVRGLLEL</sequence>
<keyword evidence="4" id="KW-0560">Oxidoreductase</keyword>
<dbReference type="Gene3D" id="3.30.9.10">
    <property type="entry name" value="D-Amino Acid Oxidase, subunit A, domain 2"/>
    <property type="match status" value="1"/>
</dbReference>
<dbReference type="OrthoDB" id="9801699at2"/>
<name>A0A154VTN8_9PROT</name>
<dbReference type="PANTHER" id="PTHR43104:SF4">
    <property type="entry name" value="L-2-HYDROXYGLUTARATE DEHYDROGENASE, MITOCHONDRIAL"/>
    <property type="match status" value="1"/>
</dbReference>
<evidence type="ECO:0000256" key="4">
    <source>
        <dbReference type="ARBA" id="ARBA00023002"/>
    </source>
</evidence>
<dbReference type="EMBL" id="LPXN01000135">
    <property type="protein sequence ID" value="KZD04683.1"/>
    <property type="molecule type" value="Genomic_DNA"/>
</dbReference>
<feature type="domain" description="FAD dependent oxidoreductase" evidence="6">
    <location>
        <begin position="7"/>
        <end position="363"/>
    </location>
</feature>
<dbReference type="AlphaFoldDB" id="A0A154VTN8"/>
<dbReference type="InterPro" id="IPR006076">
    <property type="entry name" value="FAD-dep_OxRdtase"/>
</dbReference>
<accession>A0A154VTN8</accession>
<evidence type="ECO:0000256" key="2">
    <source>
        <dbReference type="ARBA" id="ARBA00022630"/>
    </source>
</evidence>
<reference evidence="7 8" key="1">
    <citation type="submission" date="2015-12" db="EMBL/GenBank/DDBJ databases">
        <title>Genome sequence of Oceanibaculum pacificum MCCC 1A02656.</title>
        <authorList>
            <person name="Lu L."/>
            <person name="Lai Q."/>
            <person name="Shao Z."/>
            <person name="Qian P."/>
        </authorList>
    </citation>
    <scope>NUCLEOTIDE SEQUENCE [LARGE SCALE GENOMIC DNA]</scope>
    <source>
        <strain evidence="7 8">MCCC 1A02656</strain>
    </source>
</reference>
<dbReference type="Gene3D" id="3.50.50.60">
    <property type="entry name" value="FAD/NAD(P)-binding domain"/>
    <property type="match status" value="1"/>
</dbReference>
<evidence type="ECO:0000256" key="3">
    <source>
        <dbReference type="ARBA" id="ARBA00022827"/>
    </source>
</evidence>
<dbReference type="Proteomes" id="UP000076400">
    <property type="component" value="Unassembled WGS sequence"/>
</dbReference>
<keyword evidence="8" id="KW-1185">Reference proteome</keyword>
<comment type="cofactor">
    <cofactor evidence="1">
        <name>FAD</name>
        <dbReference type="ChEBI" id="CHEBI:57692"/>
    </cofactor>
</comment>
<dbReference type="RefSeq" id="WP_067558420.1">
    <property type="nucleotide sequence ID" value="NZ_LPXN01000135.1"/>
</dbReference>
<gene>
    <name evidence="7" type="ORF">AUP43_12155</name>
</gene>
<evidence type="ECO:0000259" key="6">
    <source>
        <dbReference type="Pfam" id="PF01266"/>
    </source>
</evidence>
<comment type="similarity">
    <text evidence="5">Belongs to the L2HGDH family.</text>
</comment>
<dbReference type="Pfam" id="PF01266">
    <property type="entry name" value="DAO"/>
    <property type="match status" value="1"/>
</dbReference>
<proteinExistence type="inferred from homology"/>
<evidence type="ECO:0000256" key="1">
    <source>
        <dbReference type="ARBA" id="ARBA00001974"/>
    </source>
</evidence>
<dbReference type="STRING" id="580166.AUP43_12155"/>
<evidence type="ECO:0000256" key="5">
    <source>
        <dbReference type="ARBA" id="ARBA00037941"/>
    </source>
</evidence>